<dbReference type="Pfam" id="PF11377">
    <property type="entry name" value="DUF3180"/>
    <property type="match status" value="1"/>
</dbReference>
<feature type="transmembrane region" description="Helical" evidence="1">
    <location>
        <begin position="12"/>
        <end position="35"/>
    </location>
</feature>
<keyword evidence="1" id="KW-0472">Membrane</keyword>
<feature type="transmembrane region" description="Helical" evidence="1">
    <location>
        <begin position="41"/>
        <end position="59"/>
    </location>
</feature>
<reference evidence="2 3" key="1">
    <citation type="journal article" date="2014" name="J. Microbiol.">
        <title>Diaminobutyricibacter tongyongensis gen. nov., sp. nov. and Homoserinibacter gongjuensis gen. nov., sp. nov. belong to the family Microbacteriaceae.</title>
        <authorList>
            <person name="Kim S.J."/>
            <person name="Ahn J.H."/>
            <person name="Weon H.Y."/>
            <person name="Hamada M."/>
            <person name="Suzuki K."/>
            <person name="Kwon S.W."/>
        </authorList>
    </citation>
    <scope>NUCLEOTIDE SEQUENCE [LARGE SCALE GENOMIC DNA]</scope>
    <source>
        <strain evidence="2 3">NBRC 108724</strain>
    </source>
</reference>
<keyword evidence="1" id="KW-0812">Transmembrane</keyword>
<dbReference type="RefSeq" id="WP_163287741.1">
    <property type="nucleotide sequence ID" value="NZ_JAAGWY010000001.1"/>
</dbReference>
<feature type="transmembrane region" description="Helical" evidence="1">
    <location>
        <begin position="79"/>
        <end position="104"/>
    </location>
</feature>
<dbReference type="EMBL" id="JAAGWY010000001">
    <property type="protein sequence ID" value="NEN04636.1"/>
    <property type="molecule type" value="Genomic_DNA"/>
</dbReference>
<organism evidence="2 3">
    <name type="scientific">Leifsonia tongyongensis</name>
    <dbReference type="NCBI Taxonomy" id="1268043"/>
    <lineage>
        <taxon>Bacteria</taxon>
        <taxon>Bacillati</taxon>
        <taxon>Actinomycetota</taxon>
        <taxon>Actinomycetes</taxon>
        <taxon>Micrococcales</taxon>
        <taxon>Microbacteriaceae</taxon>
        <taxon>Leifsonia</taxon>
    </lineage>
</organism>
<comment type="caution">
    <text evidence="2">The sequence shown here is derived from an EMBL/GenBank/DDBJ whole genome shotgun (WGS) entry which is preliminary data.</text>
</comment>
<evidence type="ECO:0000313" key="3">
    <source>
        <dbReference type="Proteomes" id="UP000474967"/>
    </source>
</evidence>
<proteinExistence type="predicted"/>
<accession>A0A6L9XTK1</accession>
<keyword evidence="1" id="KW-1133">Transmembrane helix</keyword>
<name>A0A6L9XTK1_9MICO</name>
<feature type="transmembrane region" description="Helical" evidence="1">
    <location>
        <begin position="116"/>
        <end position="140"/>
    </location>
</feature>
<gene>
    <name evidence="2" type="ORF">G3T36_02000</name>
</gene>
<evidence type="ECO:0000256" key="1">
    <source>
        <dbReference type="SAM" id="Phobius"/>
    </source>
</evidence>
<sequence>MKRTRPTPLIGLGVAGLVIGFLVELGAAGAGLAVFIPPLSLPITLVAIAVIVIAFAIPIRRATHSKTRTRIDPFRAMRVAVLAKACSLSGALLTGSGIGVLAYLLSRSVLPASGAIWQAVAATVGAAILLAAGLVAEYLCTLPPEDDDTKPEGDHARAT</sequence>
<keyword evidence="3" id="KW-1185">Reference proteome</keyword>
<dbReference type="AlphaFoldDB" id="A0A6L9XTK1"/>
<evidence type="ECO:0000313" key="2">
    <source>
        <dbReference type="EMBL" id="NEN04636.1"/>
    </source>
</evidence>
<dbReference type="InterPro" id="IPR021517">
    <property type="entry name" value="DUF3180"/>
</dbReference>
<protein>
    <submittedName>
        <fullName evidence="2">DUF3180 domain-containing protein</fullName>
    </submittedName>
</protein>
<dbReference type="Proteomes" id="UP000474967">
    <property type="component" value="Unassembled WGS sequence"/>
</dbReference>